<feature type="coiled-coil region" evidence="1">
    <location>
        <begin position="124"/>
        <end position="151"/>
    </location>
</feature>
<name>K9ZEG8_ANACC</name>
<evidence type="ECO:0008006" key="4">
    <source>
        <dbReference type="Google" id="ProtNLM"/>
    </source>
</evidence>
<accession>K9ZEG8</accession>
<dbReference type="PATRIC" id="fig|272123.3.peg.1292"/>
<reference evidence="3" key="1">
    <citation type="journal article" date="2013" name="Proc. Natl. Acad. Sci. U.S.A.">
        <title>Improving the coverage of the cyanobacterial phylum using diversity-driven genome sequencing.</title>
        <authorList>
            <person name="Shih P.M."/>
            <person name="Wu D."/>
            <person name="Latifi A."/>
            <person name="Axen S.D."/>
            <person name="Fewer D.P."/>
            <person name="Talla E."/>
            <person name="Calteau A."/>
            <person name="Cai F."/>
            <person name="Tandeau de Marsac N."/>
            <person name="Rippka R."/>
            <person name="Herdman M."/>
            <person name="Sivonen K."/>
            <person name="Coursin T."/>
            <person name="Laurent T."/>
            <person name="Goodwin L."/>
            <person name="Nolan M."/>
            <person name="Davenport K.W."/>
            <person name="Han C.S."/>
            <person name="Rubin E.M."/>
            <person name="Eisen J.A."/>
            <person name="Woyke T."/>
            <person name="Gugger M."/>
            <person name="Kerfeld C.A."/>
        </authorList>
    </citation>
    <scope>NUCLEOTIDE SEQUENCE [LARGE SCALE GENOMIC DNA]</scope>
    <source>
        <strain evidence="3">ATCC 27899 / PCC 7122</strain>
    </source>
</reference>
<dbReference type="EMBL" id="CP003659">
    <property type="protein sequence ID" value="AFZ56735.1"/>
    <property type="molecule type" value="Genomic_DNA"/>
</dbReference>
<keyword evidence="3" id="KW-1185">Reference proteome</keyword>
<dbReference type="Pfam" id="PF19776">
    <property type="entry name" value="DUF6262"/>
    <property type="match status" value="1"/>
</dbReference>
<dbReference type="KEGG" id="acy:Anacy_1184"/>
<keyword evidence="1" id="KW-0175">Coiled coil</keyword>
<dbReference type="InterPro" id="IPR046229">
    <property type="entry name" value="TnpC-like"/>
</dbReference>
<proteinExistence type="predicted"/>
<dbReference type="RefSeq" id="WP_015213387.1">
    <property type="nucleotide sequence ID" value="NC_019771.1"/>
</dbReference>
<dbReference type="eggNOG" id="ENOG5032WI7">
    <property type="taxonomic scope" value="Bacteria"/>
</dbReference>
<organism evidence="2 3">
    <name type="scientific">Anabaena cylindrica (strain ATCC 27899 / PCC 7122)</name>
    <dbReference type="NCBI Taxonomy" id="272123"/>
    <lineage>
        <taxon>Bacteria</taxon>
        <taxon>Bacillati</taxon>
        <taxon>Cyanobacteriota</taxon>
        <taxon>Cyanophyceae</taxon>
        <taxon>Nostocales</taxon>
        <taxon>Nostocaceae</taxon>
        <taxon>Anabaena</taxon>
    </lineage>
</organism>
<gene>
    <name evidence="2" type="ordered locus">Anacy_1184</name>
</gene>
<evidence type="ECO:0000313" key="2">
    <source>
        <dbReference type="EMBL" id="AFZ56735.1"/>
    </source>
</evidence>
<sequence length="153" mass="17480">MNEAKNKRLAALSNAALEKKRLAAEATDKAIRSLTISNQPITVANVARLAGVSTSYIYKYPELRERINSLRTQQHPIRLSQNTASISSQATVIYTLREEVKRLNSLLIKSKQDNQLLIGQIYQQQDSQKLIEHLQSENKNKQNKYSNFIRKLN</sequence>
<dbReference type="HOGENOM" id="CLU_1709446_0_0_3"/>
<evidence type="ECO:0000313" key="3">
    <source>
        <dbReference type="Proteomes" id="UP000010474"/>
    </source>
</evidence>
<protein>
    <recommendedName>
        <fullName evidence="4">Transposase</fullName>
    </recommendedName>
</protein>
<dbReference type="AlphaFoldDB" id="K9ZEG8"/>
<evidence type="ECO:0000256" key="1">
    <source>
        <dbReference type="SAM" id="Coils"/>
    </source>
</evidence>
<dbReference type="STRING" id="272123.Anacy_1184"/>
<dbReference type="Proteomes" id="UP000010474">
    <property type="component" value="Chromosome"/>
</dbReference>